<reference evidence="2 3" key="1">
    <citation type="submission" date="2024-01" db="EMBL/GenBank/DDBJ databases">
        <authorList>
            <person name="Alioto T."/>
            <person name="Alioto T."/>
            <person name="Gomez Garrido J."/>
        </authorList>
    </citation>
    <scope>NUCLEOTIDE SEQUENCE [LARGE SCALE GENOMIC DNA]</scope>
</reference>
<gene>
    <name evidence="2" type="ORF">FSCOSCO3_A017812</name>
</gene>
<organism evidence="2 3">
    <name type="scientific">Scomber scombrus</name>
    <name type="common">Atlantic mackerel</name>
    <name type="synonym">Scomber vernalis</name>
    <dbReference type="NCBI Taxonomy" id="13677"/>
    <lineage>
        <taxon>Eukaryota</taxon>
        <taxon>Metazoa</taxon>
        <taxon>Chordata</taxon>
        <taxon>Craniata</taxon>
        <taxon>Vertebrata</taxon>
        <taxon>Euteleostomi</taxon>
        <taxon>Actinopterygii</taxon>
        <taxon>Neopterygii</taxon>
        <taxon>Teleostei</taxon>
        <taxon>Neoteleostei</taxon>
        <taxon>Acanthomorphata</taxon>
        <taxon>Pelagiaria</taxon>
        <taxon>Scombriformes</taxon>
        <taxon>Scombridae</taxon>
        <taxon>Scomber</taxon>
    </lineage>
</organism>
<evidence type="ECO:0000256" key="1">
    <source>
        <dbReference type="SAM" id="SignalP"/>
    </source>
</evidence>
<feature type="signal peptide" evidence="1">
    <location>
        <begin position="1"/>
        <end position="23"/>
    </location>
</feature>
<dbReference type="AlphaFoldDB" id="A0AAV1MQZ4"/>
<proteinExistence type="predicted"/>
<accession>A0AAV1MQZ4</accession>
<evidence type="ECO:0000313" key="2">
    <source>
        <dbReference type="EMBL" id="CAK6949342.1"/>
    </source>
</evidence>
<sequence>MGRLDHDLLVCVYVCVCVFGCEGSAALTDQPTRKRGSVQGLLASTVWMALCLKRSEHQAHLLRDRRADKQMSPQAEGHRSLKAIYQRLSRPLIPPKSNISM</sequence>
<comment type="caution">
    <text evidence="2">The sequence shown here is derived from an EMBL/GenBank/DDBJ whole genome shotgun (WGS) entry which is preliminary data.</text>
</comment>
<evidence type="ECO:0000313" key="3">
    <source>
        <dbReference type="Proteomes" id="UP001314229"/>
    </source>
</evidence>
<keyword evidence="1" id="KW-0732">Signal</keyword>
<feature type="chain" id="PRO_5043696084" description="Secreted protein" evidence="1">
    <location>
        <begin position="24"/>
        <end position="101"/>
    </location>
</feature>
<protein>
    <recommendedName>
        <fullName evidence="4">Secreted protein</fullName>
    </recommendedName>
</protein>
<dbReference type="Proteomes" id="UP001314229">
    <property type="component" value="Unassembled WGS sequence"/>
</dbReference>
<name>A0AAV1MQZ4_SCOSC</name>
<evidence type="ECO:0008006" key="4">
    <source>
        <dbReference type="Google" id="ProtNLM"/>
    </source>
</evidence>
<dbReference type="EMBL" id="CAWUFR010000001">
    <property type="protein sequence ID" value="CAK6949342.1"/>
    <property type="molecule type" value="Genomic_DNA"/>
</dbReference>
<keyword evidence="3" id="KW-1185">Reference proteome</keyword>